<dbReference type="SUPFAM" id="SSF160582">
    <property type="entry name" value="MbtH-like"/>
    <property type="match status" value="1"/>
</dbReference>
<dbReference type="InterPro" id="IPR038020">
    <property type="entry name" value="MbtH-like_sf"/>
</dbReference>
<sequence>MTNPFENDDHRFLVLVNDEGQHSLWPAFAEVPAGWRVAFGEDSRQACLAHVEENWTDLRPKSLVEATRV</sequence>
<proteinExistence type="predicted"/>
<dbReference type="SMART" id="SM00923">
    <property type="entry name" value="MbtH"/>
    <property type="match status" value="1"/>
</dbReference>
<accession>S5TUD7</accession>
<dbReference type="InterPro" id="IPR037407">
    <property type="entry name" value="MLP_fam"/>
</dbReference>
<dbReference type="Pfam" id="PF03621">
    <property type="entry name" value="MbtH"/>
    <property type="match status" value="1"/>
</dbReference>
<protein>
    <submittedName>
        <fullName evidence="2">MbtH protein</fullName>
    </submittedName>
</protein>
<evidence type="ECO:0000313" key="2">
    <source>
        <dbReference type="EMBL" id="AGS49566.1"/>
    </source>
</evidence>
<dbReference type="GO" id="GO:0019290">
    <property type="term" value="P:siderophore biosynthetic process"/>
    <property type="evidence" value="ECO:0007669"/>
    <property type="project" value="TreeGrafter"/>
</dbReference>
<dbReference type="PANTHER" id="PTHR38444">
    <property type="entry name" value="ENTEROBACTIN BIOSYNTHESIS PROTEIN YBDZ"/>
    <property type="match status" value="1"/>
</dbReference>
<dbReference type="Gene3D" id="3.90.820.10">
    <property type="entry name" value="Structural Genomics, Unknown Function 30-nov-00 1gh9 Mol_id"/>
    <property type="match status" value="1"/>
</dbReference>
<dbReference type="EMBL" id="KF264549">
    <property type="protein sequence ID" value="AGS49566.1"/>
    <property type="molecule type" value="Genomic_DNA"/>
</dbReference>
<dbReference type="PANTHER" id="PTHR38444:SF1">
    <property type="entry name" value="ENTEROBACTIN BIOSYNTHESIS PROTEIN YBDZ"/>
    <property type="match status" value="1"/>
</dbReference>
<organism evidence="2">
    <name type="scientific">uncultured bacterium esnapd10</name>
    <dbReference type="NCBI Taxonomy" id="1366590"/>
    <lineage>
        <taxon>Bacteria</taxon>
        <taxon>environmental samples</taxon>
    </lineage>
</organism>
<dbReference type="InterPro" id="IPR005153">
    <property type="entry name" value="MbtH-like_dom"/>
</dbReference>
<dbReference type="AlphaFoldDB" id="S5TUD7"/>
<feature type="domain" description="MbtH-like" evidence="1">
    <location>
        <begin position="3"/>
        <end position="53"/>
    </location>
</feature>
<reference evidence="2" key="1">
    <citation type="journal article" date="2013" name="Proc. Natl. Acad. Sci. U.S.A.">
        <title>Mapping gene clusters within arrayed metagenomic libraries to expand the structural diversity of biomedically relevant natural products.</title>
        <authorList>
            <person name="Owen J.G."/>
            <person name="Reddy B.V."/>
            <person name="Ternei M.A."/>
            <person name="Charlop-Powers Z."/>
            <person name="Calle P.Y."/>
            <person name="Kim J.H."/>
            <person name="Brady S.F."/>
        </authorList>
    </citation>
    <scope>NUCLEOTIDE SEQUENCE</scope>
</reference>
<name>S5TUD7_9BACT</name>
<dbReference type="GO" id="GO:0005829">
    <property type="term" value="C:cytosol"/>
    <property type="evidence" value="ECO:0007669"/>
    <property type="project" value="TreeGrafter"/>
</dbReference>
<evidence type="ECO:0000259" key="1">
    <source>
        <dbReference type="SMART" id="SM00923"/>
    </source>
</evidence>